<feature type="domain" description="DUF7707" evidence="1">
    <location>
        <begin position="59"/>
        <end position="121"/>
    </location>
</feature>
<organism evidence="2 3">
    <name type="scientific">Calycina marina</name>
    <dbReference type="NCBI Taxonomy" id="1763456"/>
    <lineage>
        <taxon>Eukaryota</taxon>
        <taxon>Fungi</taxon>
        <taxon>Dikarya</taxon>
        <taxon>Ascomycota</taxon>
        <taxon>Pezizomycotina</taxon>
        <taxon>Leotiomycetes</taxon>
        <taxon>Helotiales</taxon>
        <taxon>Pezizellaceae</taxon>
        <taxon>Calycina</taxon>
    </lineage>
</organism>
<name>A0A9P8CBA2_9HELO</name>
<evidence type="ECO:0000313" key="2">
    <source>
        <dbReference type="EMBL" id="KAG9240763.1"/>
    </source>
</evidence>
<protein>
    <recommendedName>
        <fullName evidence="1">DUF7707 domain-containing protein</fullName>
    </recommendedName>
</protein>
<proteinExistence type="predicted"/>
<gene>
    <name evidence="2" type="ORF">BJ878DRAFT_524340</name>
</gene>
<dbReference type="EMBL" id="MU254350">
    <property type="protein sequence ID" value="KAG9240763.1"/>
    <property type="molecule type" value="Genomic_DNA"/>
</dbReference>
<reference evidence="2" key="1">
    <citation type="journal article" date="2021" name="IMA Fungus">
        <title>Genomic characterization of three marine fungi, including Emericellopsis atlantica sp. nov. with signatures of a generalist lifestyle and marine biomass degradation.</title>
        <authorList>
            <person name="Hagestad O.C."/>
            <person name="Hou L."/>
            <person name="Andersen J.H."/>
            <person name="Hansen E.H."/>
            <person name="Altermark B."/>
            <person name="Li C."/>
            <person name="Kuhnert E."/>
            <person name="Cox R.J."/>
            <person name="Crous P.W."/>
            <person name="Spatafora J.W."/>
            <person name="Lail K."/>
            <person name="Amirebrahimi M."/>
            <person name="Lipzen A."/>
            <person name="Pangilinan J."/>
            <person name="Andreopoulos W."/>
            <person name="Hayes R.D."/>
            <person name="Ng V."/>
            <person name="Grigoriev I.V."/>
            <person name="Jackson S.A."/>
            <person name="Sutton T.D.S."/>
            <person name="Dobson A.D.W."/>
            <person name="Rama T."/>
        </authorList>
    </citation>
    <scope>NUCLEOTIDE SEQUENCE</scope>
    <source>
        <strain evidence="2">TRa3180A</strain>
    </source>
</reference>
<evidence type="ECO:0000313" key="3">
    <source>
        <dbReference type="Proteomes" id="UP000887226"/>
    </source>
</evidence>
<keyword evidence="3" id="KW-1185">Reference proteome</keyword>
<dbReference type="AlphaFoldDB" id="A0A9P8CBA2"/>
<dbReference type="InterPro" id="IPR056124">
    <property type="entry name" value="DUF7707"/>
</dbReference>
<dbReference type="Proteomes" id="UP000887226">
    <property type="component" value="Unassembled WGS sequence"/>
</dbReference>
<accession>A0A9P8CBA2</accession>
<dbReference type="PANTHER" id="PTHR38118">
    <property type="entry name" value="ANCHORED CELL WALL PROTEIN 11-RELATED"/>
    <property type="match status" value="1"/>
</dbReference>
<dbReference type="PANTHER" id="PTHR38118:SF2">
    <property type="entry name" value="CDP-ALCOHOL PHOSPHATIDYLTRANSFERASE PROTEIN"/>
    <property type="match status" value="1"/>
</dbReference>
<evidence type="ECO:0000259" key="1">
    <source>
        <dbReference type="Pfam" id="PF24808"/>
    </source>
</evidence>
<sequence>MTSHCQSISLICRRQASRLLLCLQNSGVQDASTASNDCDPVRSPSHLPPLPCFMTRDLQDTLVYSCICGNCSTPNAANFSQTIPFFECQEYGNQCVDAYGVVNTPCQSACRVDNPCGAQKPTRVKITISSAML</sequence>
<dbReference type="OrthoDB" id="2439692at2759"/>
<comment type="caution">
    <text evidence="2">The sequence shown here is derived from an EMBL/GenBank/DDBJ whole genome shotgun (WGS) entry which is preliminary data.</text>
</comment>
<dbReference type="Pfam" id="PF24808">
    <property type="entry name" value="DUF7707"/>
    <property type="match status" value="1"/>
</dbReference>